<reference evidence="2" key="1">
    <citation type="submission" date="2019-08" db="EMBL/GenBank/DDBJ databases">
        <title>The genome of the North American firefly Photinus pyralis.</title>
        <authorList>
            <consortium name="Photinus pyralis genome working group"/>
            <person name="Fallon T.R."/>
            <person name="Sander Lower S.E."/>
            <person name="Weng J.-K."/>
        </authorList>
    </citation>
    <scope>NUCLEOTIDE SEQUENCE</scope>
    <source>
        <strain evidence="2">TRF0915ILg1</strain>
        <tissue evidence="2">Whole body</tissue>
    </source>
</reference>
<proteinExistence type="predicted"/>
<organism evidence="2 3">
    <name type="scientific">Ignelater luminosus</name>
    <name type="common">Cucubano</name>
    <name type="synonym">Pyrophorus luminosus</name>
    <dbReference type="NCBI Taxonomy" id="2038154"/>
    <lineage>
        <taxon>Eukaryota</taxon>
        <taxon>Metazoa</taxon>
        <taxon>Ecdysozoa</taxon>
        <taxon>Arthropoda</taxon>
        <taxon>Hexapoda</taxon>
        <taxon>Insecta</taxon>
        <taxon>Pterygota</taxon>
        <taxon>Neoptera</taxon>
        <taxon>Endopterygota</taxon>
        <taxon>Coleoptera</taxon>
        <taxon>Polyphaga</taxon>
        <taxon>Elateriformia</taxon>
        <taxon>Elateroidea</taxon>
        <taxon>Elateridae</taxon>
        <taxon>Agrypninae</taxon>
        <taxon>Pyrophorini</taxon>
        <taxon>Ignelater</taxon>
    </lineage>
</organism>
<dbReference type="AlphaFoldDB" id="A0A8K0DKZ1"/>
<protein>
    <submittedName>
        <fullName evidence="2">Uncharacterized protein</fullName>
    </submittedName>
</protein>
<sequence>MEDTWESSMMLGVGMNDMRGMGELQPSCSGQTMPRDLNHQSMQHHQELPPNPDVTQDMNTDIHQGLNQDLGRDLNQDLRHHHQDTINQNDYFSNQVCFCLEIIKKNKVYIKWDIN</sequence>
<evidence type="ECO:0000313" key="2">
    <source>
        <dbReference type="EMBL" id="KAF2905241.1"/>
    </source>
</evidence>
<comment type="caution">
    <text evidence="2">The sequence shown here is derived from an EMBL/GenBank/DDBJ whole genome shotgun (WGS) entry which is preliminary data.</text>
</comment>
<dbReference type="OrthoDB" id="6733327at2759"/>
<name>A0A8K0DKZ1_IGNLU</name>
<evidence type="ECO:0000256" key="1">
    <source>
        <dbReference type="SAM" id="MobiDB-lite"/>
    </source>
</evidence>
<evidence type="ECO:0000313" key="3">
    <source>
        <dbReference type="Proteomes" id="UP000801492"/>
    </source>
</evidence>
<keyword evidence="3" id="KW-1185">Reference proteome</keyword>
<gene>
    <name evidence="2" type="ORF">ILUMI_00935</name>
</gene>
<dbReference type="Proteomes" id="UP000801492">
    <property type="component" value="Unassembled WGS sequence"/>
</dbReference>
<feature type="region of interest" description="Disordered" evidence="1">
    <location>
        <begin position="16"/>
        <end position="60"/>
    </location>
</feature>
<accession>A0A8K0DKZ1</accession>
<dbReference type="EMBL" id="VTPC01000583">
    <property type="protein sequence ID" value="KAF2905241.1"/>
    <property type="molecule type" value="Genomic_DNA"/>
</dbReference>